<keyword evidence="1" id="KW-0732">Signal</keyword>
<dbReference type="Gene3D" id="2.60.120.260">
    <property type="entry name" value="Galactose-binding domain-like"/>
    <property type="match status" value="1"/>
</dbReference>
<proteinExistence type="predicted"/>
<sequence length="394" mass="41398">MKYNTPSLVAAILGPLIVAADCTHNNCLRAVIGEAFPTRDGLGDCGSYLRVTVTPATVTFTATATISTGIVISSTETDEFTVTLPTTVSTETDVALQTNTIEEISTLVETVTTTTTVDPYVTAAPQRVVIAKRQATVSGSTFPAYASACSSFAKYSSACSCLGVFASTITVAAPSTTVTITATSTSTSLDISTVSTTETDYSSVTATTLVTSTVLLTTTDASTTTTTTLVVQATPLVNNGGFESGSLNPWVVDYPRTVSGSVTSGGPSGSSTYKLVTGNLYDNNLFQLHQTLTSAAGTVWTCSYDWYFTRYYETRYSNGKTYVPYVHVYIGDDIVSNRQPSSTSAASWQTASFTFTSTGSDILYFDVASPQPQGGRTGGSNTFYLDNVACVQSS</sequence>
<evidence type="ECO:0000313" key="2">
    <source>
        <dbReference type="EMBL" id="KAJ9143444.1"/>
    </source>
</evidence>
<reference evidence="2" key="1">
    <citation type="submission" date="2022-07" db="EMBL/GenBank/DDBJ databases">
        <title>Fungi with potential for degradation of polypropylene.</title>
        <authorList>
            <person name="Gostincar C."/>
        </authorList>
    </citation>
    <scope>NUCLEOTIDE SEQUENCE</scope>
    <source>
        <strain evidence="2">EXF-13308</strain>
    </source>
</reference>
<keyword evidence="3" id="KW-1185">Reference proteome</keyword>
<feature type="chain" id="PRO_5041233815" description="CBM-cenC domain-containing protein" evidence="1">
    <location>
        <begin position="21"/>
        <end position="394"/>
    </location>
</feature>
<evidence type="ECO:0000313" key="3">
    <source>
        <dbReference type="Proteomes" id="UP001174694"/>
    </source>
</evidence>
<accession>A0AA38VSA2</accession>
<protein>
    <recommendedName>
        <fullName evidence="4">CBM-cenC domain-containing protein</fullName>
    </recommendedName>
</protein>
<name>A0AA38VSA2_9PEZI</name>
<organism evidence="2 3">
    <name type="scientific">Pleurostoma richardsiae</name>
    <dbReference type="NCBI Taxonomy" id="41990"/>
    <lineage>
        <taxon>Eukaryota</taxon>
        <taxon>Fungi</taxon>
        <taxon>Dikarya</taxon>
        <taxon>Ascomycota</taxon>
        <taxon>Pezizomycotina</taxon>
        <taxon>Sordariomycetes</taxon>
        <taxon>Sordariomycetidae</taxon>
        <taxon>Calosphaeriales</taxon>
        <taxon>Pleurostomataceae</taxon>
        <taxon>Pleurostoma</taxon>
    </lineage>
</organism>
<evidence type="ECO:0000256" key="1">
    <source>
        <dbReference type="SAM" id="SignalP"/>
    </source>
</evidence>
<gene>
    <name evidence="2" type="ORF">NKR23_g6486</name>
</gene>
<comment type="caution">
    <text evidence="2">The sequence shown here is derived from an EMBL/GenBank/DDBJ whole genome shotgun (WGS) entry which is preliminary data.</text>
</comment>
<feature type="signal peptide" evidence="1">
    <location>
        <begin position="1"/>
        <end position="20"/>
    </location>
</feature>
<dbReference type="AlphaFoldDB" id="A0AA38VSA2"/>
<dbReference type="EMBL" id="JANBVO010000019">
    <property type="protein sequence ID" value="KAJ9143444.1"/>
    <property type="molecule type" value="Genomic_DNA"/>
</dbReference>
<dbReference type="Proteomes" id="UP001174694">
    <property type="component" value="Unassembled WGS sequence"/>
</dbReference>
<evidence type="ECO:0008006" key="4">
    <source>
        <dbReference type="Google" id="ProtNLM"/>
    </source>
</evidence>